<feature type="domain" description="AAA+ ATPase" evidence="2">
    <location>
        <begin position="42"/>
        <end position="214"/>
    </location>
</feature>
<dbReference type="InterPro" id="IPR049945">
    <property type="entry name" value="AAA_22"/>
</dbReference>
<evidence type="ECO:0000313" key="4">
    <source>
        <dbReference type="Proteomes" id="UP001165541"/>
    </source>
</evidence>
<dbReference type="InterPro" id="IPR052026">
    <property type="entry name" value="ExeA_AAA_ATPase_DNA-bind"/>
</dbReference>
<dbReference type="SUPFAM" id="SSF52540">
    <property type="entry name" value="P-loop containing nucleoside triphosphate hydrolases"/>
    <property type="match status" value="1"/>
</dbReference>
<dbReference type="PANTHER" id="PTHR35894">
    <property type="entry name" value="GENERAL SECRETION PATHWAY PROTEIN A-RELATED"/>
    <property type="match status" value="1"/>
</dbReference>
<evidence type="ECO:0000313" key="3">
    <source>
        <dbReference type="EMBL" id="MCM5680326.1"/>
    </source>
</evidence>
<dbReference type="InterPro" id="IPR017466">
    <property type="entry name" value="XrtA-assoc_ATPase-like"/>
</dbReference>
<dbReference type="Pfam" id="PF13401">
    <property type="entry name" value="AAA_22"/>
    <property type="match status" value="1"/>
</dbReference>
<dbReference type="NCBIfam" id="TIGR03015">
    <property type="entry name" value="pepcterm_ATPase"/>
    <property type="match status" value="1"/>
</dbReference>
<evidence type="ECO:0000259" key="2">
    <source>
        <dbReference type="SMART" id="SM00382"/>
    </source>
</evidence>
<dbReference type="Proteomes" id="UP001165541">
    <property type="component" value="Unassembled WGS sequence"/>
</dbReference>
<comment type="similarity">
    <text evidence="1">Belongs to the UDP-N-acetylglucosamine 2-epimerase family.</text>
</comment>
<dbReference type="Gene3D" id="3.40.50.300">
    <property type="entry name" value="P-loop containing nucleotide triphosphate hydrolases"/>
    <property type="match status" value="1"/>
</dbReference>
<protein>
    <submittedName>
        <fullName evidence="3">XrtA-associated ATPase</fullName>
    </submittedName>
</protein>
<dbReference type="InterPro" id="IPR003331">
    <property type="entry name" value="UDP_GlcNAc_Epimerase_2_dom"/>
</dbReference>
<dbReference type="InterPro" id="IPR027417">
    <property type="entry name" value="P-loop_NTPase"/>
</dbReference>
<dbReference type="EMBL" id="JAMKFE010000006">
    <property type="protein sequence ID" value="MCM5680326.1"/>
    <property type="molecule type" value="Genomic_DNA"/>
</dbReference>
<sequence length="710" mass="76350">MYESHFGLSGPPFQLNPDPAFYFDSRGHSNALAYLKFGVYQGEGFIVVTGEIGAGKTTLVRTLLEGLNPEQVVAAQVVSTQLESGDLLRSIITAFGIPPLGTSKAHLIATLEGFLTALAAKNRRALLIVDEAQNLSLEAIEELRMLSNFQLGKQALLQSFLVGQPELRALLESKSMEQFRQRVIASCHLGPLDDMETRAYIEHRMRRVGWKDVPHFEPEAFDAIHRWTGGIPRRVNLLCNRLLLACFLGGEEVISATQVEQTARELRGEVGESTIAPPMTRPREREAAEPVERGAARLPEAVTAASDVVRYNHGQAGPLHAPLVCLVDGPMAYLKAGAMAQVLRDQRDLPVVVSVNPGTEDAVATGKELDGALPLPGIEIHLGAASDGYAQQAATAQLRFDALLDELQPRAVLALGATDAVLACSLVALKRGVPLLRMDAGVRGAQRGPAVELNAVLLDRMADVLYTSKLTAHYTLYREGIASTRVHCVGSLMENLLHAALQRALTPEEALAGAGVPDECLKQPQGYALATIRCATGAEAEKTLREVLQILAVLKGEIPVLWTADSATLAALKAAGAEKQLRKSGVIVLPRFGYLEMASLIRRATCVLQGTDTRWSEECATLDVPCFVLAVRGSALPSADDAAGQAVVRNADEAVRAVHEAIRMRSNKEEQVEAYWDGGPAMRIAQHLRGVLPKRDAAGDASDATWSAAS</sequence>
<dbReference type="PANTHER" id="PTHR35894:SF5">
    <property type="entry name" value="MU-LIKE PROPHAGE FLUMU DNA TRANSPOSITION PROTEIN B"/>
    <property type="match status" value="1"/>
</dbReference>
<gene>
    <name evidence="3" type="ORF">M8A51_12380</name>
</gene>
<dbReference type="SMART" id="SM00382">
    <property type="entry name" value="AAA"/>
    <property type="match status" value="1"/>
</dbReference>
<organism evidence="3 4">
    <name type="scientific">Caldimonas mangrovi</name>
    <dbReference type="NCBI Taxonomy" id="2944811"/>
    <lineage>
        <taxon>Bacteria</taxon>
        <taxon>Pseudomonadati</taxon>
        <taxon>Pseudomonadota</taxon>
        <taxon>Betaproteobacteria</taxon>
        <taxon>Burkholderiales</taxon>
        <taxon>Sphaerotilaceae</taxon>
        <taxon>Caldimonas</taxon>
    </lineage>
</organism>
<keyword evidence="1" id="KW-0413">Isomerase</keyword>
<dbReference type="RefSeq" id="WP_251778767.1">
    <property type="nucleotide sequence ID" value="NZ_JAMKFE010000006.1"/>
</dbReference>
<accession>A0ABT0YQC4</accession>
<proteinExistence type="inferred from homology"/>
<evidence type="ECO:0000256" key="1">
    <source>
        <dbReference type="RuleBase" id="RU003513"/>
    </source>
</evidence>
<dbReference type="Gene3D" id="3.40.50.2000">
    <property type="entry name" value="Glycogen Phosphorylase B"/>
    <property type="match status" value="2"/>
</dbReference>
<dbReference type="Pfam" id="PF02350">
    <property type="entry name" value="Epimerase_2"/>
    <property type="match status" value="1"/>
</dbReference>
<dbReference type="InterPro" id="IPR003593">
    <property type="entry name" value="AAA+_ATPase"/>
</dbReference>
<dbReference type="SUPFAM" id="SSF53756">
    <property type="entry name" value="UDP-Glycosyltransferase/glycogen phosphorylase"/>
    <property type="match status" value="1"/>
</dbReference>
<reference evidence="3" key="1">
    <citation type="submission" date="2022-05" db="EMBL/GenBank/DDBJ databases">
        <title>Schlegelella sp. nov., isolated from mangrove soil.</title>
        <authorList>
            <person name="Liu Y."/>
            <person name="Ge X."/>
            <person name="Liu W."/>
        </authorList>
    </citation>
    <scope>NUCLEOTIDE SEQUENCE</scope>
    <source>
        <strain evidence="3">S2-27</strain>
    </source>
</reference>
<name>A0ABT0YQC4_9BURK</name>
<comment type="caution">
    <text evidence="3">The sequence shown here is derived from an EMBL/GenBank/DDBJ whole genome shotgun (WGS) entry which is preliminary data.</text>
</comment>
<keyword evidence="4" id="KW-1185">Reference proteome</keyword>